<accession>A0A655DE16</accession>
<reference evidence="1 2" key="1">
    <citation type="submission" date="2015-03" db="EMBL/GenBank/DDBJ databases">
        <authorList>
            <consortium name="Pathogen Informatics"/>
        </authorList>
    </citation>
    <scope>NUCLEOTIDE SEQUENCE [LARGE SCALE GENOMIC DNA]</scope>
    <source>
        <strain evidence="1 2">3476</strain>
    </source>
</reference>
<proteinExistence type="predicted"/>
<evidence type="ECO:0000313" key="2">
    <source>
        <dbReference type="Proteomes" id="UP000039541"/>
    </source>
</evidence>
<sequence length="169" mass="18832">MVFHQLRGGLPAIQRIGVSHFYRVMAVFQGTEAVFKAPAHHVTVGVGPCFIGGAVLDEGHFAAIPYRHTTHHRAEIRQNVIRLTLGGNIRIKRHAGFRAAKSVRHRLIAVLRDGVQRPFIHIRPPDTPAQPVTGVGQFIHRAPRRVIRVRRFKRPVPQAGICAGIRVIV</sequence>
<name>A0A655DE16_SALET</name>
<organism evidence="1 2">
    <name type="scientific">Salmonella enterica subsp. enterica serovar Bovismorbificans</name>
    <dbReference type="NCBI Taxonomy" id="58097"/>
    <lineage>
        <taxon>Bacteria</taxon>
        <taxon>Pseudomonadati</taxon>
        <taxon>Pseudomonadota</taxon>
        <taxon>Gammaproteobacteria</taxon>
        <taxon>Enterobacterales</taxon>
        <taxon>Enterobacteriaceae</taxon>
        <taxon>Salmonella</taxon>
    </lineage>
</organism>
<protein>
    <submittedName>
        <fullName evidence="1">Uncharacterized protein</fullName>
    </submittedName>
</protein>
<dbReference type="Proteomes" id="UP000039541">
    <property type="component" value="Unassembled WGS sequence"/>
</dbReference>
<dbReference type="AlphaFoldDB" id="A0A655DE16"/>
<dbReference type="EMBL" id="CQPC01000045">
    <property type="protein sequence ID" value="CNU60335.1"/>
    <property type="molecule type" value="Genomic_DNA"/>
</dbReference>
<gene>
    <name evidence="1" type="ORF">ERS008202_03123</name>
</gene>
<evidence type="ECO:0000313" key="1">
    <source>
        <dbReference type="EMBL" id="CNU60335.1"/>
    </source>
</evidence>